<evidence type="ECO:0000256" key="1">
    <source>
        <dbReference type="SAM" id="Phobius"/>
    </source>
</evidence>
<feature type="transmembrane region" description="Helical" evidence="1">
    <location>
        <begin position="111"/>
        <end position="128"/>
    </location>
</feature>
<feature type="transmembrane region" description="Helical" evidence="1">
    <location>
        <begin position="223"/>
        <end position="238"/>
    </location>
</feature>
<reference evidence="2 3" key="1">
    <citation type="submission" date="2021-10" db="EMBL/GenBank/DDBJ databases">
        <title>Anaerobic single-cell dispensing facilitates the cultivation of human gut bacteria.</title>
        <authorList>
            <person name="Afrizal A."/>
        </authorList>
    </citation>
    <scope>NUCLEOTIDE SEQUENCE [LARGE SCALE GENOMIC DNA]</scope>
    <source>
        <strain evidence="2 3">CLA-AA-H200</strain>
    </source>
</reference>
<protein>
    <submittedName>
        <fullName evidence="2">O-antigen ligase family protein</fullName>
    </submittedName>
</protein>
<feature type="transmembrane region" description="Helical" evidence="1">
    <location>
        <begin position="71"/>
        <end position="91"/>
    </location>
</feature>
<keyword evidence="2" id="KW-0436">Ligase</keyword>
<organism evidence="2 3">
    <name type="scientific">Ruminococcus turbiniformis</name>
    <dbReference type="NCBI Taxonomy" id="2881258"/>
    <lineage>
        <taxon>Bacteria</taxon>
        <taxon>Bacillati</taxon>
        <taxon>Bacillota</taxon>
        <taxon>Clostridia</taxon>
        <taxon>Eubacteriales</taxon>
        <taxon>Oscillospiraceae</taxon>
        <taxon>Ruminococcus</taxon>
    </lineage>
</organism>
<gene>
    <name evidence="2" type="ORF">LKD70_06740</name>
</gene>
<keyword evidence="1" id="KW-0472">Membrane</keyword>
<keyword evidence="1" id="KW-0812">Transmembrane</keyword>
<dbReference type="Pfam" id="PF13425">
    <property type="entry name" value="O-antigen_lig"/>
    <property type="match status" value="1"/>
</dbReference>
<accession>A0ABS8FVX5</accession>
<dbReference type="Proteomes" id="UP001198151">
    <property type="component" value="Unassembled WGS sequence"/>
</dbReference>
<evidence type="ECO:0000313" key="3">
    <source>
        <dbReference type="Proteomes" id="UP001198151"/>
    </source>
</evidence>
<feature type="transmembrane region" description="Helical" evidence="1">
    <location>
        <begin position="43"/>
        <end position="64"/>
    </location>
</feature>
<feature type="transmembrane region" description="Helical" evidence="1">
    <location>
        <begin position="140"/>
        <end position="158"/>
    </location>
</feature>
<sequence>MVKDNKARIEKIYVTLLAVLVAIQPILELVWFNDGTVGEVGGFTIPTLIRFGLIGVAGILSFFVIRFNRKYLWLVLYLAVVAVYAVLHHIFCIDFQSLVPGNFNYNMISEMFYLVRMLVPIAMIYFVYNSSMSRKVFDGLVIGISLFSSGLVVITNLTKTSIGSYSNRTILGNLIDWFVNKGVFTFNDLASKGFFYTSIFSVVLVLLFPYILYLFIRDRKKRYFFLAVIQALALYMFGTKATTFSVIIELVVMFAVYLVCTLMKKDQKFLKSQAIPFLVLILAAVIVYPYTPAISRSNYDAEYQKELDEDYDEEEENRALEEADDLEKYYDENYMYFSISQDFMLRSYPYKYDLEFWDQLLKDLGPSQRMQNRIVEQRMLERVKEINDDPMDDLFGMGYTRTSNIYNLERDFLYQYYSLGIVGVVIFLGPYVGILLITMILMLVKFKKRGNIENCSLVLGVGLSLFLAYYSGNVMDNLGITIIMGMVLGMLLRINFRKEVED</sequence>
<feature type="transmembrane region" description="Helical" evidence="1">
    <location>
        <begin position="478"/>
        <end position="496"/>
    </location>
</feature>
<comment type="caution">
    <text evidence="2">The sequence shown here is derived from an EMBL/GenBank/DDBJ whole genome shotgun (WGS) entry which is preliminary data.</text>
</comment>
<feature type="transmembrane region" description="Helical" evidence="1">
    <location>
        <begin position="274"/>
        <end position="291"/>
    </location>
</feature>
<evidence type="ECO:0000313" key="2">
    <source>
        <dbReference type="EMBL" id="MCC2254138.1"/>
    </source>
</evidence>
<dbReference type="EMBL" id="JAJEQX010000009">
    <property type="protein sequence ID" value="MCC2254138.1"/>
    <property type="molecule type" value="Genomic_DNA"/>
</dbReference>
<feature type="transmembrane region" description="Helical" evidence="1">
    <location>
        <begin position="244"/>
        <end position="262"/>
    </location>
</feature>
<dbReference type="GO" id="GO:0016874">
    <property type="term" value="F:ligase activity"/>
    <property type="evidence" value="ECO:0007669"/>
    <property type="project" value="UniProtKB-KW"/>
</dbReference>
<proteinExistence type="predicted"/>
<keyword evidence="1" id="KW-1133">Transmembrane helix</keyword>
<name>A0ABS8FVX5_9FIRM</name>
<feature type="transmembrane region" description="Helical" evidence="1">
    <location>
        <begin position="455"/>
        <end position="472"/>
    </location>
</feature>
<feature type="transmembrane region" description="Helical" evidence="1">
    <location>
        <begin position="194"/>
        <end position="216"/>
    </location>
</feature>
<keyword evidence="3" id="KW-1185">Reference proteome</keyword>
<feature type="transmembrane region" description="Helical" evidence="1">
    <location>
        <begin position="416"/>
        <end position="443"/>
    </location>
</feature>
<feature type="transmembrane region" description="Helical" evidence="1">
    <location>
        <begin position="12"/>
        <end position="31"/>
    </location>
</feature>
<dbReference type="RefSeq" id="WP_227707272.1">
    <property type="nucleotide sequence ID" value="NZ_JAJEQX010000009.1"/>
</dbReference>
<dbReference type="InterPro" id="IPR049504">
    <property type="entry name" value="O-antigen_lig"/>
</dbReference>